<dbReference type="InterPro" id="IPR051698">
    <property type="entry name" value="Transposase_11-like"/>
</dbReference>
<proteinExistence type="predicted"/>
<evidence type="ECO:0000259" key="1">
    <source>
        <dbReference type="Pfam" id="PF01609"/>
    </source>
</evidence>
<evidence type="ECO:0000313" key="2">
    <source>
        <dbReference type="EMBL" id="GHD30562.1"/>
    </source>
</evidence>
<dbReference type="Pfam" id="PF01609">
    <property type="entry name" value="DDE_Tnp_1"/>
    <property type="match status" value="1"/>
</dbReference>
<dbReference type="GO" id="GO:0004803">
    <property type="term" value="F:transposase activity"/>
    <property type="evidence" value="ECO:0007669"/>
    <property type="project" value="InterPro"/>
</dbReference>
<dbReference type="EMBL" id="BMXL01000018">
    <property type="protein sequence ID" value="GHD30562.1"/>
    <property type="molecule type" value="Genomic_DNA"/>
</dbReference>
<dbReference type="RefSeq" id="WP_017576661.1">
    <property type="nucleotide sequence ID" value="NZ_BMXL01000018.1"/>
</dbReference>
<dbReference type="AlphaFoldDB" id="A0A918XH63"/>
<dbReference type="NCBIfam" id="NF033564">
    <property type="entry name" value="transpos_ISAs1"/>
    <property type="match status" value="1"/>
</dbReference>
<dbReference type="InterPro" id="IPR002559">
    <property type="entry name" value="Transposase_11"/>
</dbReference>
<dbReference type="GO" id="GO:0006313">
    <property type="term" value="P:DNA transposition"/>
    <property type="evidence" value="ECO:0007669"/>
    <property type="project" value="InterPro"/>
</dbReference>
<name>A0A918XH63_9ACTN</name>
<protein>
    <submittedName>
        <fullName evidence="2">ISAs1 family transposase</fullName>
    </submittedName>
</protein>
<reference evidence="2 3" key="1">
    <citation type="journal article" date="2014" name="Int. J. Syst. Evol. Microbiol.">
        <title>Complete genome sequence of Corynebacterium casei LMG S-19264T (=DSM 44701T), isolated from a smear-ripened cheese.</title>
        <authorList>
            <consortium name="US DOE Joint Genome Institute (JGI-PGF)"/>
            <person name="Walter F."/>
            <person name="Albersmeier A."/>
            <person name="Kalinowski J."/>
            <person name="Ruckert C."/>
        </authorList>
    </citation>
    <scope>NUCLEOTIDE SEQUENCE [LARGE SCALE GENOMIC DNA]</scope>
    <source>
        <strain evidence="2 3">KCTC 19473</strain>
    </source>
</reference>
<accession>A0A918XH63</accession>
<dbReference type="InterPro" id="IPR047647">
    <property type="entry name" value="ISAs1_transpos"/>
</dbReference>
<dbReference type="Proteomes" id="UP000654947">
    <property type="component" value="Unassembled WGS sequence"/>
</dbReference>
<dbReference type="GO" id="GO:0003677">
    <property type="term" value="F:DNA binding"/>
    <property type="evidence" value="ECO:0007669"/>
    <property type="project" value="InterPro"/>
</dbReference>
<dbReference type="PANTHER" id="PTHR30298">
    <property type="entry name" value="H REPEAT-ASSOCIATED PREDICTED TRANSPOSASE"/>
    <property type="match status" value="1"/>
</dbReference>
<evidence type="ECO:0000313" key="3">
    <source>
        <dbReference type="Proteomes" id="UP000654947"/>
    </source>
</evidence>
<dbReference type="PANTHER" id="PTHR30298:SF0">
    <property type="entry name" value="PROTEIN YBFL-RELATED"/>
    <property type="match status" value="1"/>
</dbReference>
<organism evidence="2 3">
    <name type="scientific">Nocardiopsis kunsanensis</name>
    <dbReference type="NCBI Taxonomy" id="141693"/>
    <lineage>
        <taxon>Bacteria</taxon>
        <taxon>Bacillati</taxon>
        <taxon>Actinomycetota</taxon>
        <taxon>Actinomycetes</taxon>
        <taxon>Streptosporangiales</taxon>
        <taxon>Nocardiopsidaceae</taxon>
        <taxon>Nocardiopsis</taxon>
    </lineage>
</organism>
<gene>
    <name evidence="2" type="ORF">GCM10007147_32480</name>
</gene>
<keyword evidence="3" id="KW-1185">Reference proteome</keyword>
<feature type="domain" description="Transposase IS4-like" evidence="1">
    <location>
        <begin position="49"/>
        <end position="267"/>
    </location>
</feature>
<comment type="caution">
    <text evidence="2">The sequence shown here is derived from an EMBL/GenBank/DDBJ whole genome shotgun (WGS) entry which is preliminary data.</text>
</comment>
<sequence length="302" mass="32675">MHTCSLSWAWTGRPAEESTFRRLFAGLDAGRPDQILGLWATTRAGTVQGRRVIAVDGKSVRGAREPGGRVAPHLVAALDAATGLVLGQEQAHSQGGETGAACDLLAVLDVSGAVVTMDALHAQHTTAEQVLEQGGDYVLTIKANQPTLFGQLKKLPWKDVAATRRTERSHGRRIKVVDVPGWIEFPGAAQVAQLRRTTTRNGKKTVEVVYLLTSADARAARPQVLAAWVQSHGHIENRLHWVRDVTFGEDACRIRRGAAPRVMASLRGLVIGLLRLAGWDNIAAGLRHHARRDHQVIGLLDG</sequence>